<dbReference type="InterPro" id="IPR036388">
    <property type="entry name" value="WH-like_DNA-bd_sf"/>
</dbReference>
<dbReference type="InterPro" id="IPR008848">
    <property type="entry name" value="Plasmid_regulator_arc"/>
</dbReference>
<accession>B6D942</accession>
<keyword evidence="1" id="KW-0614">Plasmid</keyword>
<evidence type="ECO:0000313" key="1">
    <source>
        <dbReference type="EMBL" id="ACI15724.1"/>
    </source>
</evidence>
<dbReference type="Gene3D" id="1.10.10.10">
    <property type="entry name" value="Winged helix-like DNA-binding domain superfamily/Winged helix DNA-binding domain"/>
    <property type="match status" value="1"/>
</dbReference>
<dbReference type="EMBL" id="EU881703">
    <property type="protein sequence ID" value="ACI15724.1"/>
    <property type="molecule type" value="Genomic_DNA"/>
</dbReference>
<geneLocation type="plasmid" evidence="1">
    <name>pAH1</name>
</geneLocation>
<protein>
    <submittedName>
        <fullName evidence="1">Putative PlrA</fullName>
    </submittedName>
</protein>
<name>B6D942_ACIHW</name>
<dbReference type="RefSeq" id="WP_012548832.1">
    <property type="nucleotide sequence ID" value="NC_011299.1"/>
</dbReference>
<dbReference type="Pfam" id="PF05584">
    <property type="entry name" value="Sulfolobus_pRN"/>
    <property type="match status" value="1"/>
</dbReference>
<sequence>MQKVELYDKLKIYIARRGCCTLKEIEEALGIDEGTALVYLSRLAKKHVITRKWTRDYQDRKVRLYCISSGFLKEIGLS</sequence>
<reference evidence="1" key="1">
    <citation type="journal article" date="2008" name="Mol. Microbiol.">
        <title>Novel archaeal plasmid pAH1 and its interactions with the lipothrixvirus AFV1.</title>
        <authorList>
            <person name="Basta T."/>
            <person name="Smyth J."/>
            <person name="Forterre P."/>
            <person name="Prangishvili D."/>
            <person name="Peng X."/>
        </authorList>
    </citation>
    <scope>NUCLEOTIDE SEQUENCE</scope>
    <source>
        <strain evidence="1">W1</strain>
        <plasmid evidence="1">pAH1</plasmid>
    </source>
</reference>
<dbReference type="InterPro" id="IPR036390">
    <property type="entry name" value="WH_DNA-bd_sf"/>
</dbReference>
<dbReference type="AlphaFoldDB" id="B6D942"/>
<dbReference type="SUPFAM" id="SSF46785">
    <property type="entry name" value="Winged helix' DNA-binding domain"/>
    <property type="match status" value="1"/>
</dbReference>
<proteinExistence type="predicted"/>
<organism evidence="1">
    <name type="scientific">Acidianus hospitalis (strain W1)</name>
    <dbReference type="NCBI Taxonomy" id="933801"/>
    <lineage>
        <taxon>Archaea</taxon>
        <taxon>Thermoproteota</taxon>
        <taxon>Thermoprotei</taxon>
        <taxon>Sulfolobales</taxon>
        <taxon>Sulfolobaceae</taxon>
        <taxon>Acidianus</taxon>
    </lineage>
</organism>